<dbReference type="EnsemblBacteria" id="ABF89161">
    <property type="protein sequence ID" value="ABF89161"/>
    <property type="gene ID" value="MXAN_4009"/>
</dbReference>
<evidence type="ECO:0000256" key="2">
    <source>
        <dbReference type="SAM" id="Phobius"/>
    </source>
</evidence>
<gene>
    <name evidence="3" type="ordered locus">MXAN_4009</name>
</gene>
<dbReference type="EMBL" id="CP000113">
    <property type="protein sequence ID" value="ABF89161.1"/>
    <property type="molecule type" value="Genomic_DNA"/>
</dbReference>
<keyword evidence="4" id="KW-1185">Reference proteome</keyword>
<feature type="transmembrane region" description="Helical" evidence="2">
    <location>
        <begin position="172"/>
        <end position="192"/>
    </location>
</feature>
<name>Q1D584_MYXXD</name>
<evidence type="ECO:0000313" key="3">
    <source>
        <dbReference type="EMBL" id="ABF89161.1"/>
    </source>
</evidence>
<feature type="compositionally biased region" description="Low complexity" evidence="1">
    <location>
        <begin position="30"/>
        <end position="46"/>
    </location>
</feature>
<feature type="transmembrane region" description="Helical" evidence="2">
    <location>
        <begin position="145"/>
        <end position="165"/>
    </location>
</feature>
<feature type="transmembrane region" description="Helical" evidence="2">
    <location>
        <begin position="198"/>
        <end position="215"/>
    </location>
</feature>
<sequence>MLSPERHRPLVAPQDTGAAPGHWRVTVQDSACPASPSRISSSPGSPTLHAASATAANTTPQYLDPSKWICIAGTLVAAAPRHPSWEAATRWRIGIPTRYSCSVSDTPTESSQRMSGFIAGAAIAQSLMVPYLVLAGLMAAEVSGALAAALLLYGLTLAVATVFLFRRKRWAWSLSSALAVVAFLAGAGVAWMPPSWVGGIHALGAAAILGALSAGRPAIAAPPALTAG</sequence>
<evidence type="ECO:0000313" key="4">
    <source>
        <dbReference type="Proteomes" id="UP000002402"/>
    </source>
</evidence>
<keyword evidence="2" id="KW-1133">Transmembrane helix</keyword>
<dbReference type="AlphaFoldDB" id="Q1D584"/>
<dbReference type="Proteomes" id="UP000002402">
    <property type="component" value="Chromosome"/>
</dbReference>
<organism evidence="3 4">
    <name type="scientific">Myxococcus xanthus (strain DK1622)</name>
    <dbReference type="NCBI Taxonomy" id="246197"/>
    <lineage>
        <taxon>Bacteria</taxon>
        <taxon>Pseudomonadati</taxon>
        <taxon>Myxococcota</taxon>
        <taxon>Myxococcia</taxon>
        <taxon>Myxococcales</taxon>
        <taxon>Cystobacterineae</taxon>
        <taxon>Myxococcaceae</taxon>
        <taxon>Myxococcus</taxon>
    </lineage>
</organism>
<evidence type="ECO:0000256" key="1">
    <source>
        <dbReference type="SAM" id="MobiDB-lite"/>
    </source>
</evidence>
<proteinExistence type="predicted"/>
<feature type="transmembrane region" description="Helical" evidence="2">
    <location>
        <begin position="117"/>
        <end position="139"/>
    </location>
</feature>
<keyword evidence="2" id="KW-0472">Membrane</keyword>
<feature type="region of interest" description="Disordered" evidence="1">
    <location>
        <begin position="1"/>
        <end position="51"/>
    </location>
</feature>
<protein>
    <submittedName>
        <fullName evidence="3">Uncharacterized protein</fullName>
    </submittedName>
</protein>
<reference evidence="3 4" key="1">
    <citation type="journal article" date="2006" name="Proc. Natl. Acad. Sci. U.S.A.">
        <title>Evolution of sensory complexity recorded in a myxobacterial genome.</title>
        <authorList>
            <person name="Goldman B.S."/>
            <person name="Nierman W.C."/>
            <person name="Kaiser D."/>
            <person name="Slater S.C."/>
            <person name="Durkin A.S."/>
            <person name="Eisen J.A."/>
            <person name="Ronning C.M."/>
            <person name="Barbazuk W.B."/>
            <person name="Blanchard M."/>
            <person name="Field C."/>
            <person name="Halling C."/>
            <person name="Hinkle G."/>
            <person name="Iartchuk O."/>
            <person name="Kim H.S."/>
            <person name="Mackenzie C."/>
            <person name="Madupu R."/>
            <person name="Miller N."/>
            <person name="Shvartsbeyn A."/>
            <person name="Sullivan S.A."/>
            <person name="Vaudin M."/>
            <person name="Wiegand R."/>
            <person name="Kaplan H.B."/>
        </authorList>
    </citation>
    <scope>NUCLEOTIDE SEQUENCE [LARGE SCALE GENOMIC DNA]</scope>
    <source>
        <strain evidence="4">DK1622</strain>
    </source>
</reference>
<accession>Q1D584</accession>
<dbReference type="HOGENOM" id="CLU_1213763_0_0_7"/>
<keyword evidence="2" id="KW-0812">Transmembrane</keyword>
<dbReference type="KEGG" id="mxa:MXAN_4009"/>